<feature type="signal peptide" evidence="2">
    <location>
        <begin position="1"/>
        <end position="25"/>
    </location>
</feature>
<dbReference type="PANTHER" id="PTHR10559">
    <property type="entry name" value="TRANSCOBALAMIN-1/GASTRIC INTRINSIC FACTOR"/>
    <property type="match status" value="1"/>
</dbReference>
<dbReference type="InterPro" id="IPR027954">
    <property type="entry name" value="Transcobalamin-like_C"/>
</dbReference>
<feature type="domain" description="Transcobalamin-like C-terminal" evidence="3">
    <location>
        <begin position="200"/>
        <end position="275"/>
    </location>
</feature>
<dbReference type="PANTHER" id="PTHR10559:SF18">
    <property type="entry name" value="TRANSCOBALAMIN II"/>
    <property type="match status" value="1"/>
</dbReference>
<name>A0A7D9IT51_PARCT</name>
<keyword evidence="5" id="KW-1185">Reference proteome</keyword>
<feature type="domain" description="Transcobalamin-like C-terminal" evidence="3">
    <location>
        <begin position="82"/>
        <end position="157"/>
    </location>
</feature>
<gene>
    <name evidence="4" type="ORF">PACLA_8A070748</name>
</gene>
<organism evidence="4 5">
    <name type="scientific">Paramuricea clavata</name>
    <name type="common">Red gorgonian</name>
    <name type="synonym">Violescent sea-whip</name>
    <dbReference type="NCBI Taxonomy" id="317549"/>
    <lineage>
        <taxon>Eukaryota</taxon>
        <taxon>Metazoa</taxon>
        <taxon>Cnidaria</taxon>
        <taxon>Anthozoa</taxon>
        <taxon>Octocorallia</taxon>
        <taxon>Malacalcyonacea</taxon>
        <taxon>Plexauridae</taxon>
        <taxon>Paramuricea</taxon>
    </lineage>
</organism>
<keyword evidence="2" id="KW-0732">Signal</keyword>
<feature type="compositionally biased region" description="Low complexity" evidence="1">
    <location>
        <begin position="283"/>
        <end position="301"/>
    </location>
</feature>
<evidence type="ECO:0000256" key="1">
    <source>
        <dbReference type="SAM" id="MobiDB-lite"/>
    </source>
</evidence>
<reference evidence="4" key="1">
    <citation type="submission" date="2020-04" db="EMBL/GenBank/DDBJ databases">
        <authorList>
            <person name="Alioto T."/>
            <person name="Alioto T."/>
            <person name="Gomez Garrido J."/>
        </authorList>
    </citation>
    <scope>NUCLEOTIDE SEQUENCE</scope>
    <source>
        <strain evidence="4">A484AB</strain>
    </source>
</reference>
<dbReference type="Proteomes" id="UP001152795">
    <property type="component" value="Unassembled WGS sequence"/>
</dbReference>
<evidence type="ECO:0000256" key="2">
    <source>
        <dbReference type="SAM" id="SignalP"/>
    </source>
</evidence>
<proteinExistence type="predicted"/>
<dbReference type="Gene3D" id="2.170.130.30">
    <property type="match status" value="2"/>
</dbReference>
<accession>A0A7D9IT51</accession>
<dbReference type="Pfam" id="PF14478">
    <property type="entry name" value="DUF4430"/>
    <property type="match status" value="2"/>
</dbReference>
<protein>
    <recommendedName>
        <fullName evidence="3">Transcobalamin-like C-terminal domain-containing protein</fullName>
    </recommendedName>
</protein>
<evidence type="ECO:0000313" key="5">
    <source>
        <dbReference type="Proteomes" id="UP001152795"/>
    </source>
</evidence>
<feature type="region of interest" description="Disordered" evidence="1">
    <location>
        <begin position="277"/>
        <end position="315"/>
    </location>
</feature>
<evidence type="ECO:0000313" key="4">
    <source>
        <dbReference type="EMBL" id="CAB4013070.1"/>
    </source>
</evidence>
<evidence type="ECO:0000259" key="3">
    <source>
        <dbReference type="Pfam" id="PF14478"/>
    </source>
</evidence>
<feature type="chain" id="PRO_5044320458" description="Transcobalamin-like C-terminal domain-containing protein" evidence="2">
    <location>
        <begin position="26"/>
        <end position="337"/>
    </location>
</feature>
<dbReference type="InterPro" id="IPR051588">
    <property type="entry name" value="Cobalamin_Transport"/>
</dbReference>
<dbReference type="AlphaFoldDB" id="A0A7D9IT51"/>
<comment type="caution">
    <text evidence="4">The sequence shown here is derived from an EMBL/GenBank/DDBJ whole genome shotgun (WGS) entry which is preliminary data.</text>
</comment>
<sequence length="337" mass="37690">MCTTQFCQKMKFKVFIASFCLVVMAKSESAFQFRQERSLASEKNFTRGVNSTALISVSIKLRFTDFTNENVIPAVNITASNGTTAFQFLQQAAQQNPCYLSQYKTYPNLGHYITTICCVAENTTSNFYWFVYINNALSPVGVDGLIPNNGDILRFEYRFINSTDGKQDSMQMISVSVKLTFTNYPNPDVLPAEQVIAANGTTAFEFLQLASQLNPCYLFNYTQFSFGRYITTICCIEQNKATQFYWFIYLNGIPSPVGADLLKPKNGDTLTFEYQMSTNTDHSTSAPTPRSATPRRATPRSGTPIINPKPTGKGQQMPAASLNVFISMAIGILVWKY</sequence>
<dbReference type="OrthoDB" id="5969136at2759"/>
<dbReference type="EMBL" id="CACRXK020007740">
    <property type="protein sequence ID" value="CAB4013070.1"/>
    <property type="molecule type" value="Genomic_DNA"/>
</dbReference>